<dbReference type="Gene3D" id="1.20.1280.50">
    <property type="match status" value="1"/>
</dbReference>
<dbReference type="SUPFAM" id="SSF52047">
    <property type="entry name" value="RNI-like"/>
    <property type="match status" value="1"/>
</dbReference>
<comment type="caution">
    <text evidence="1">The sequence shown here is derived from an EMBL/GenBank/DDBJ whole genome shotgun (WGS) entry which is preliminary data.</text>
</comment>
<dbReference type="OrthoDB" id="2909959at2759"/>
<organism evidence="1 2">
    <name type="scientific">Crepidotus variabilis</name>
    <dbReference type="NCBI Taxonomy" id="179855"/>
    <lineage>
        <taxon>Eukaryota</taxon>
        <taxon>Fungi</taxon>
        <taxon>Dikarya</taxon>
        <taxon>Basidiomycota</taxon>
        <taxon>Agaricomycotina</taxon>
        <taxon>Agaricomycetes</taxon>
        <taxon>Agaricomycetidae</taxon>
        <taxon>Agaricales</taxon>
        <taxon>Agaricineae</taxon>
        <taxon>Crepidotaceae</taxon>
        <taxon>Crepidotus</taxon>
    </lineage>
</organism>
<evidence type="ECO:0000313" key="2">
    <source>
        <dbReference type="Proteomes" id="UP000807306"/>
    </source>
</evidence>
<evidence type="ECO:0008006" key="3">
    <source>
        <dbReference type="Google" id="ProtNLM"/>
    </source>
</evidence>
<dbReference type="Gene3D" id="3.80.10.10">
    <property type="entry name" value="Ribonuclease Inhibitor"/>
    <property type="match status" value="1"/>
</dbReference>
<dbReference type="InterPro" id="IPR036047">
    <property type="entry name" value="F-box-like_dom_sf"/>
</dbReference>
<dbReference type="Proteomes" id="UP000807306">
    <property type="component" value="Unassembled WGS sequence"/>
</dbReference>
<sequence length="567" mass="64179">MQEANDILRTLTAEVLFPQNPYSSPNPQEDLNALNIVIAHVEDILTSLVLKRSPFKVKINDLNSSIIRQIPSEILSHIFTLSLIEFREVSLNRITDLNIVSPFLLGSVCRRWRDVVWSTPELWSTMYLHLSERNLKDAKAMVEEWLKRSGNLPLYIRLSCDPLKSPGSPDPVVTSKEEATALISALHRFAGRWHSLDIRLPTSLFSSFELATTATDCPLANLYIDPPDGQSDSTHTLSINPLPQLRKLHLCSVYLKSIISSWDKLTHVFAMSFYVDECLEILRRCPQLVCCKLPYIMAGDEPLYHIVHESPIVMPCIRYLQIGQDKTLPTSAILDKLVLPSLEIFKFDGCGCNDFNYMVVLGLFARSDCNLLSFTLKNVQMPDERLESILMSLPSLRQLFIYGSGGIGLTASLLSKLTDSDTGITSFLPALDTLGYTGPRHFAWTDLYSLLQLPSKSISSKLSSSEVSEDAPFLLPYKGRERFQAVRLDLSLTEEDDIVDLDLMVPLVLCWLEQGRRFELSVDSIDMVENWIQGHSPVDKDRYNYLKRQTSKNTRGDIQEEDSEWAV</sequence>
<dbReference type="EMBL" id="MU157824">
    <property type="protein sequence ID" value="KAF9535328.1"/>
    <property type="molecule type" value="Genomic_DNA"/>
</dbReference>
<reference evidence="1" key="1">
    <citation type="submission" date="2020-11" db="EMBL/GenBank/DDBJ databases">
        <authorList>
            <consortium name="DOE Joint Genome Institute"/>
            <person name="Ahrendt S."/>
            <person name="Riley R."/>
            <person name="Andreopoulos W."/>
            <person name="Labutti K."/>
            <person name="Pangilinan J."/>
            <person name="Ruiz-Duenas F.J."/>
            <person name="Barrasa J.M."/>
            <person name="Sanchez-Garcia M."/>
            <person name="Camarero S."/>
            <person name="Miyauchi S."/>
            <person name="Serrano A."/>
            <person name="Linde D."/>
            <person name="Babiker R."/>
            <person name="Drula E."/>
            <person name="Ayuso-Fernandez I."/>
            <person name="Pacheco R."/>
            <person name="Padilla G."/>
            <person name="Ferreira P."/>
            <person name="Barriuso J."/>
            <person name="Kellner H."/>
            <person name="Castanera R."/>
            <person name="Alfaro M."/>
            <person name="Ramirez L."/>
            <person name="Pisabarro A.G."/>
            <person name="Kuo A."/>
            <person name="Tritt A."/>
            <person name="Lipzen A."/>
            <person name="He G."/>
            <person name="Yan M."/>
            <person name="Ng V."/>
            <person name="Cullen D."/>
            <person name="Martin F."/>
            <person name="Rosso M.-N."/>
            <person name="Henrissat B."/>
            <person name="Hibbett D."/>
            <person name="Martinez A.T."/>
            <person name="Grigoriev I.V."/>
        </authorList>
    </citation>
    <scope>NUCLEOTIDE SEQUENCE</scope>
    <source>
        <strain evidence="1">CBS 506.95</strain>
    </source>
</reference>
<proteinExistence type="predicted"/>
<accession>A0A9P6ESI7</accession>
<evidence type="ECO:0000313" key="1">
    <source>
        <dbReference type="EMBL" id="KAF9535328.1"/>
    </source>
</evidence>
<keyword evidence="2" id="KW-1185">Reference proteome</keyword>
<protein>
    <recommendedName>
        <fullName evidence="3">F-box domain-containing protein</fullName>
    </recommendedName>
</protein>
<gene>
    <name evidence="1" type="ORF">CPB83DRAFT_4928</name>
</gene>
<name>A0A9P6ESI7_9AGAR</name>
<dbReference type="InterPro" id="IPR032675">
    <property type="entry name" value="LRR_dom_sf"/>
</dbReference>
<dbReference type="AlphaFoldDB" id="A0A9P6ESI7"/>
<dbReference type="SUPFAM" id="SSF81383">
    <property type="entry name" value="F-box domain"/>
    <property type="match status" value="1"/>
</dbReference>